<feature type="non-terminal residue" evidence="1">
    <location>
        <position position="1"/>
    </location>
</feature>
<accession>A0ACC3DMW3</accession>
<keyword evidence="2" id="KW-1185">Reference proteome</keyword>
<dbReference type="Proteomes" id="UP001186974">
    <property type="component" value="Unassembled WGS sequence"/>
</dbReference>
<evidence type="ECO:0000313" key="1">
    <source>
        <dbReference type="EMBL" id="KAK3078032.1"/>
    </source>
</evidence>
<protein>
    <submittedName>
        <fullName evidence="1">Uncharacterized protein</fullName>
    </submittedName>
</protein>
<dbReference type="EMBL" id="JAWDJW010002263">
    <property type="protein sequence ID" value="KAK3078032.1"/>
    <property type="molecule type" value="Genomic_DNA"/>
</dbReference>
<name>A0ACC3DMW3_9PEZI</name>
<proteinExistence type="predicted"/>
<organism evidence="1 2">
    <name type="scientific">Coniosporium uncinatum</name>
    <dbReference type="NCBI Taxonomy" id="93489"/>
    <lineage>
        <taxon>Eukaryota</taxon>
        <taxon>Fungi</taxon>
        <taxon>Dikarya</taxon>
        <taxon>Ascomycota</taxon>
        <taxon>Pezizomycotina</taxon>
        <taxon>Dothideomycetes</taxon>
        <taxon>Dothideomycetes incertae sedis</taxon>
        <taxon>Coniosporium</taxon>
    </lineage>
</organism>
<gene>
    <name evidence="1" type="ORF">LTS18_008611</name>
</gene>
<reference evidence="1" key="1">
    <citation type="submission" date="2024-09" db="EMBL/GenBank/DDBJ databases">
        <title>Black Yeasts Isolated from many extreme environments.</title>
        <authorList>
            <person name="Coleine C."/>
            <person name="Stajich J.E."/>
            <person name="Selbmann L."/>
        </authorList>
    </citation>
    <scope>NUCLEOTIDE SEQUENCE</scope>
    <source>
        <strain evidence="1">CCFEE 5737</strain>
    </source>
</reference>
<sequence length="71" mass="7709">WEPRPTAPVSIRLISMGRVLEDNAKLSECRFSTESANVLHLSVKPQDIVDEEENAKTGKGSARGDGERTAG</sequence>
<comment type="caution">
    <text evidence="1">The sequence shown here is derived from an EMBL/GenBank/DDBJ whole genome shotgun (WGS) entry which is preliminary data.</text>
</comment>
<feature type="non-terminal residue" evidence="1">
    <location>
        <position position="71"/>
    </location>
</feature>
<evidence type="ECO:0000313" key="2">
    <source>
        <dbReference type="Proteomes" id="UP001186974"/>
    </source>
</evidence>